<dbReference type="AlphaFoldDB" id="A0A0H5R9J2"/>
<evidence type="ECO:0000256" key="2">
    <source>
        <dbReference type="ARBA" id="ARBA00022517"/>
    </source>
</evidence>
<dbReference type="PANTHER" id="PTHR33317">
    <property type="entry name" value="POLYNUCLEOTIDYL TRANSFERASE, RIBONUCLEASE H-LIKE SUPERFAMILY PROTEIN"/>
    <property type="match status" value="1"/>
</dbReference>
<dbReference type="NCBIfam" id="TIGR00250">
    <property type="entry name" value="RNAse_H_YqgF"/>
    <property type="match status" value="1"/>
</dbReference>
<evidence type="ECO:0000256" key="3">
    <source>
        <dbReference type="ARBA" id="ARBA00022722"/>
    </source>
</evidence>
<sequence length="231" mass="25696">MDCMTMIADRALGSVRMMQSNLQRPVRLLGLDVGLRRIGVAMCCDNMLIASPCGYISRKTAGLGNRQQWMSGKSSLNRINCTELSGSFAAISHICRQRNPDALIVGYPLDLEGNEGPSSKAVLSFIQGLEAWNHSKWNLPEIVLWEERYSTCQVRLDFGASGRRAGIGDGSVDSSAAALIMQSFLNVYNDGFISAPTGEQTTIFLEHLDEKHIQQINGLNRIERKRKYNRR</sequence>
<dbReference type="GO" id="GO:0005829">
    <property type="term" value="C:cytosol"/>
    <property type="evidence" value="ECO:0007669"/>
    <property type="project" value="TreeGrafter"/>
</dbReference>
<organism evidence="6">
    <name type="scientific">Spongospora subterranea</name>
    <dbReference type="NCBI Taxonomy" id="70186"/>
    <lineage>
        <taxon>Eukaryota</taxon>
        <taxon>Sar</taxon>
        <taxon>Rhizaria</taxon>
        <taxon>Endomyxa</taxon>
        <taxon>Phytomyxea</taxon>
        <taxon>Plasmodiophorida</taxon>
        <taxon>Plasmodiophoridae</taxon>
        <taxon>Spongospora</taxon>
    </lineage>
</organism>
<dbReference type="InterPro" id="IPR005227">
    <property type="entry name" value="YqgF"/>
</dbReference>
<name>A0A0H5R9J2_9EUKA</name>
<dbReference type="InterPro" id="IPR037027">
    <property type="entry name" value="YqgF/RNaseH-like_dom_sf"/>
</dbReference>
<keyword evidence="3" id="KW-0540">Nuclease</keyword>
<proteinExistence type="inferred from homology"/>
<keyword evidence="4" id="KW-0378">Hydrolase</keyword>
<dbReference type="EMBL" id="HACM01010338">
    <property type="protein sequence ID" value="CRZ10780.1"/>
    <property type="molecule type" value="Transcribed_RNA"/>
</dbReference>
<dbReference type="InterPro" id="IPR006641">
    <property type="entry name" value="YqgF/RNaseH-like_dom"/>
</dbReference>
<feature type="domain" description="YqgF/RNase H-like" evidence="5">
    <location>
        <begin position="26"/>
        <end position="154"/>
    </location>
</feature>
<dbReference type="Pfam" id="PF03652">
    <property type="entry name" value="RuvX"/>
    <property type="match status" value="1"/>
</dbReference>
<dbReference type="GO" id="GO:0016787">
    <property type="term" value="F:hydrolase activity"/>
    <property type="evidence" value="ECO:0007669"/>
    <property type="project" value="UniProtKB-KW"/>
</dbReference>
<keyword evidence="1" id="KW-0963">Cytoplasm</keyword>
<keyword evidence="2" id="KW-0690">Ribosome biogenesis</keyword>
<evidence type="ECO:0000256" key="1">
    <source>
        <dbReference type="ARBA" id="ARBA00022490"/>
    </source>
</evidence>
<dbReference type="SUPFAM" id="SSF53098">
    <property type="entry name" value="Ribonuclease H-like"/>
    <property type="match status" value="1"/>
</dbReference>
<dbReference type="GO" id="GO:0000967">
    <property type="term" value="P:rRNA 5'-end processing"/>
    <property type="evidence" value="ECO:0007669"/>
    <property type="project" value="TreeGrafter"/>
</dbReference>
<dbReference type="Gene3D" id="3.30.420.140">
    <property type="entry name" value="YqgF/RNase H-like domain"/>
    <property type="match status" value="1"/>
</dbReference>
<dbReference type="GO" id="GO:0004518">
    <property type="term" value="F:nuclease activity"/>
    <property type="evidence" value="ECO:0007669"/>
    <property type="project" value="UniProtKB-KW"/>
</dbReference>
<dbReference type="CDD" id="cd16964">
    <property type="entry name" value="YqgF"/>
    <property type="match status" value="1"/>
</dbReference>
<evidence type="ECO:0000256" key="4">
    <source>
        <dbReference type="ARBA" id="ARBA00022801"/>
    </source>
</evidence>
<reference evidence="6" key="1">
    <citation type="submission" date="2015-04" db="EMBL/GenBank/DDBJ databases">
        <title>The genome sequence of the plant pathogenic Rhizarian Plasmodiophora brassicae reveals insights in its biotrophic life cycle and the origin of chitin synthesis.</title>
        <authorList>
            <person name="Schwelm A."/>
            <person name="Fogelqvist J."/>
            <person name="Knaust A."/>
            <person name="Julke S."/>
            <person name="Lilja T."/>
            <person name="Dhandapani V."/>
            <person name="Bonilla-Rosso G."/>
            <person name="Karlsson M."/>
            <person name="Shevchenko A."/>
            <person name="Choi S.R."/>
            <person name="Kim H.G."/>
            <person name="Park J.Y."/>
            <person name="Lim Y.P."/>
            <person name="Ludwig-Muller J."/>
            <person name="Dixelius C."/>
        </authorList>
    </citation>
    <scope>NUCLEOTIDE SEQUENCE</scope>
    <source>
        <tissue evidence="6">Potato root galls</tissue>
    </source>
</reference>
<dbReference type="SMART" id="SM00732">
    <property type="entry name" value="YqgFc"/>
    <property type="match status" value="1"/>
</dbReference>
<accession>A0A0H5R9J2</accession>
<protein>
    <recommendedName>
        <fullName evidence="5">YqgF/RNase H-like domain-containing protein</fullName>
    </recommendedName>
</protein>
<dbReference type="HAMAP" id="MF_00651">
    <property type="entry name" value="Nuclease_YqgF"/>
    <property type="match status" value="1"/>
</dbReference>
<dbReference type="PANTHER" id="PTHR33317:SF4">
    <property type="entry name" value="POLYNUCLEOTIDYL TRANSFERASE, RIBONUCLEASE H-LIKE SUPERFAMILY PROTEIN"/>
    <property type="match status" value="1"/>
</dbReference>
<dbReference type="InterPro" id="IPR012337">
    <property type="entry name" value="RNaseH-like_sf"/>
</dbReference>
<evidence type="ECO:0000259" key="5">
    <source>
        <dbReference type="SMART" id="SM00732"/>
    </source>
</evidence>
<evidence type="ECO:0000313" key="6">
    <source>
        <dbReference type="EMBL" id="CRZ10780.1"/>
    </source>
</evidence>